<dbReference type="Proteomes" id="UP000254720">
    <property type="component" value="Unassembled WGS sequence"/>
</dbReference>
<dbReference type="InterPro" id="IPR015421">
    <property type="entry name" value="PyrdxlP-dep_Trfase_major"/>
</dbReference>
<dbReference type="OrthoDB" id="3861823at2"/>
<dbReference type="RefSeq" id="WP_114835480.1">
    <property type="nucleotide sequence ID" value="NZ_LR699114.1"/>
</dbReference>
<dbReference type="AlphaFoldDB" id="A0A370G1P4"/>
<sequence>MVIYSTLTEIEIAGLESQYNFADGHAYHDLSPSQRGIVSRLNEIWITSSARKVKEAEWLYQEAFWRLAESPSLKNYPYFRICPTASNSIDMVAAWLAEKSLGVGLLEPTFDNLFLILKRRGVVVIPLDENDLYADGIWLTMAAHHADAVFLVNPNNPTGRTLSKDQFVSIVDYCVSHQKILLLDNTFRFFMPTEYDQYQLLIDSGVTFIAIEDTGKVWPTQDMKASLLIYSSDIAREIEAIYEEIYLCVSNFTLGILTEFIADTKKQGLDNAIWREVASRRMLFRHAIEGTCLSVDPLSLNSRLSVEWVRLEGIFKTDHEIMAYFMTKNLTFLPGRNFYWSGRHEKASLQHIRFSLLKPMRQFLAAVNTLWSELNEAKANFKGHDQCRACSNE</sequence>
<evidence type="ECO:0000313" key="3">
    <source>
        <dbReference type="Proteomes" id="UP000254720"/>
    </source>
</evidence>
<dbReference type="EMBL" id="QQAX01000043">
    <property type="protein sequence ID" value="RDI37150.1"/>
    <property type="molecule type" value="Genomic_DNA"/>
</dbReference>
<proteinExistence type="predicted"/>
<gene>
    <name evidence="2" type="ORF">C8D86_1432</name>
</gene>
<evidence type="ECO:0000313" key="2">
    <source>
        <dbReference type="EMBL" id="RDI37150.1"/>
    </source>
</evidence>
<dbReference type="InterPro" id="IPR015424">
    <property type="entry name" value="PyrdxlP-dep_Trfase"/>
</dbReference>
<reference evidence="2 3" key="1">
    <citation type="submission" date="2018-07" db="EMBL/GenBank/DDBJ databases">
        <title>Genomic Encyclopedia of Type Strains, Phase IV (KMG-IV): sequencing the most valuable type-strain genomes for metagenomic binning, comparative biology and taxonomic classification.</title>
        <authorList>
            <person name="Goeker M."/>
        </authorList>
    </citation>
    <scope>NUCLEOTIDE SEQUENCE [LARGE SCALE GENOMIC DNA]</scope>
    <source>
        <strain evidence="2 3">DSM 16500</strain>
    </source>
</reference>
<protein>
    <submittedName>
        <fullName evidence="2">Aminotransferase class I and II</fullName>
    </submittedName>
</protein>
<name>A0A370G1P4_9COXI</name>
<dbReference type="Gene3D" id="3.40.640.10">
    <property type="entry name" value="Type I PLP-dependent aspartate aminotransferase-like (Major domain)"/>
    <property type="match status" value="1"/>
</dbReference>
<dbReference type="InterPro" id="IPR004839">
    <property type="entry name" value="Aminotransferase_I/II_large"/>
</dbReference>
<dbReference type="InterPro" id="IPR015422">
    <property type="entry name" value="PyrdxlP-dep_Trfase_small"/>
</dbReference>
<evidence type="ECO:0000259" key="1">
    <source>
        <dbReference type="Pfam" id="PF00155"/>
    </source>
</evidence>
<dbReference type="SUPFAM" id="SSF53383">
    <property type="entry name" value="PLP-dependent transferases"/>
    <property type="match status" value="1"/>
</dbReference>
<feature type="domain" description="Aminotransferase class I/classII large" evidence="1">
    <location>
        <begin position="88"/>
        <end position="198"/>
    </location>
</feature>
<organism evidence="2 3">
    <name type="scientific">Aquicella lusitana</name>
    <dbReference type="NCBI Taxonomy" id="254246"/>
    <lineage>
        <taxon>Bacteria</taxon>
        <taxon>Pseudomonadati</taxon>
        <taxon>Pseudomonadota</taxon>
        <taxon>Gammaproteobacteria</taxon>
        <taxon>Legionellales</taxon>
        <taxon>Coxiellaceae</taxon>
        <taxon>Aquicella</taxon>
    </lineage>
</organism>
<keyword evidence="2" id="KW-0808">Transferase</keyword>
<dbReference type="GO" id="GO:0008483">
    <property type="term" value="F:transaminase activity"/>
    <property type="evidence" value="ECO:0007669"/>
    <property type="project" value="UniProtKB-KW"/>
</dbReference>
<accession>A0A370G1P4</accession>
<keyword evidence="3" id="KW-1185">Reference proteome</keyword>
<dbReference type="Gene3D" id="3.90.1150.10">
    <property type="entry name" value="Aspartate Aminotransferase, domain 1"/>
    <property type="match status" value="1"/>
</dbReference>
<comment type="caution">
    <text evidence="2">The sequence shown here is derived from an EMBL/GenBank/DDBJ whole genome shotgun (WGS) entry which is preliminary data.</text>
</comment>
<dbReference type="Pfam" id="PF00155">
    <property type="entry name" value="Aminotran_1_2"/>
    <property type="match status" value="1"/>
</dbReference>
<keyword evidence="2" id="KW-0032">Aminotransferase</keyword>
<dbReference type="GO" id="GO:0030170">
    <property type="term" value="F:pyridoxal phosphate binding"/>
    <property type="evidence" value="ECO:0007669"/>
    <property type="project" value="InterPro"/>
</dbReference>